<evidence type="ECO:0000313" key="9">
    <source>
        <dbReference type="Proteomes" id="UP000231019"/>
    </source>
</evidence>
<keyword evidence="3" id="KW-0805">Transcription regulation</keyword>
<evidence type="ECO:0000256" key="6">
    <source>
        <dbReference type="PROSITE-ProRule" id="PRU00169"/>
    </source>
</evidence>
<dbReference type="SUPFAM" id="SSF52172">
    <property type="entry name" value="CheY-like"/>
    <property type="match status" value="1"/>
</dbReference>
<feature type="modified residue" description="4-aspartylphosphate" evidence="6">
    <location>
        <position position="58"/>
    </location>
</feature>
<evidence type="ECO:0000256" key="3">
    <source>
        <dbReference type="ARBA" id="ARBA00023015"/>
    </source>
</evidence>
<dbReference type="InterPro" id="IPR001789">
    <property type="entry name" value="Sig_transdc_resp-reg_receiver"/>
</dbReference>
<evidence type="ECO:0000259" key="7">
    <source>
        <dbReference type="PROSITE" id="PS50110"/>
    </source>
</evidence>
<dbReference type="Gene3D" id="3.40.50.2300">
    <property type="match status" value="1"/>
</dbReference>
<evidence type="ECO:0000313" key="8">
    <source>
        <dbReference type="EMBL" id="PIW14123.1"/>
    </source>
</evidence>
<dbReference type="GO" id="GO:0000156">
    <property type="term" value="F:phosphorelay response regulator activity"/>
    <property type="evidence" value="ECO:0007669"/>
    <property type="project" value="TreeGrafter"/>
</dbReference>
<dbReference type="GO" id="GO:0006355">
    <property type="term" value="P:regulation of DNA-templated transcription"/>
    <property type="evidence" value="ECO:0007669"/>
    <property type="project" value="TreeGrafter"/>
</dbReference>
<evidence type="ECO:0000256" key="2">
    <source>
        <dbReference type="ARBA" id="ARBA00023012"/>
    </source>
</evidence>
<evidence type="ECO:0000256" key="5">
    <source>
        <dbReference type="ARBA" id="ARBA00023163"/>
    </source>
</evidence>
<dbReference type="AlphaFoldDB" id="A0A2M7FXV9"/>
<dbReference type="PANTHER" id="PTHR48111:SF1">
    <property type="entry name" value="TWO-COMPONENT RESPONSE REGULATOR ORR33"/>
    <property type="match status" value="1"/>
</dbReference>
<dbReference type="EMBL" id="PFFQ01000064">
    <property type="protein sequence ID" value="PIW14123.1"/>
    <property type="molecule type" value="Genomic_DNA"/>
</dbReference>
<dbReference type="GO" id="GO:0000976">
    <property type="term" value="F:transcription cis-regulatory region binding"/>
    <property type="evidence" value="ECO:0007669"/>
    <property type="project" value="TreeGrafter"/>
</dbReference>
<dbReference type="InterPro" id="IPR039420">
    <property type="entry name" value="WalR-like"/>
</dbReference>
<dbReference type="GO" id="GO:0005829">
    <property type="term" value="C:cytosol"/>
    <property type="evidence" value="ECO:0007669"/>
    <property type="project" value="TreeGrafter"/>
</dbReference>
<name>A0A2M7FXV9_9BACT</name>
<keyword evidence="5" id="KW-0804">Transcription</keyword>
<keyword evidence="2" id="KW-0902">Two-component regulatory system</keyword>
<dbReference type="InterPro" id="IPR011006">
    <property type="entry name" value="CheY-like_superfamily"/>
</dbReference>
<evidence type="ECO:0000256" key="4">
    <source>
        <dbReference type="ARBA" id="ARBA00023125"/>
    </source>
</evidence>
<protein>
    <submittedName>
        <fullName evidence="8">Response regulator</fullName>
    </submittedName>
</protein>
<organism evidence="8 9">
    <name type="scientific">bacterium (Candidatus Blackallbacteria) CG17_big_fil_post_rev_8_21_14_2_50_48_46</name>
    <dbReference type="NCBI Taxonomy" id="2014261"/>
    <lineage>
        <taxon>Bacteria</taxon>
        <taxon>Candidatus Blackallbacteria</taxon>
    </lineage>
</organism>
<keyword evidence="4" id="KW-0238">DNA-binding</keyword>
<comment type="caution">
    <text evidence="8">The sequence shown here is derived from an EMBL/GenBank/DDBJ whole genome shotgun (WGS) entry which is preliminary data.</text>
</comment>
<sequence>MSQKSEPRLMIAEDDFIISLFLETVLKEAGYPVLDLLSSGESVLKAIEAQKPDCVLMDIGLSGKLNGVEVALILRQKYQVPVIFLTGNSDILFREERLVEIQPLATWIKPIDDLFMLAEMERMFTESRENAM</sequence>
<dbReference type="PANTHER" id="PTHR48111">
    <property type="entry name" value="REGULATOR OF RPOS"/>
    <property type="match status" value="1"/>
</dbReference>
<evidence type="ECO:0000256" key="1">
    <source>
        <dbReference type="ARBA" id="ARBA00022553"/>
    </source>
</evidence>
<gene>
    <name evidence="8" type="ORF">COW36_23020</name>
</gene>
<dbReference type="GO" id="GO:0032993">
    <property type="term" value="C:protein-DNA complex"/>
    <property type="evidence" value="ECO:0007669"/>
    <property type="project" value="TreeGrafter"/>
</dbReference>
<keyword evidence="1 6" id="KW-0597">Phosphoprotein</keyword>
<dbReference type="SMART" id="SM00448">
    <property type="entry name" value="REC"/>
    <property type="match status" value="1"/>
</dbReference>
<accession>A0A2M7FXV9</accession>
<reference evidence="8 9" key="1">
    <citation type="submission" date="2017-09" db="EMBL/GenBank/DDBJ databases">
        <title>Depth-based differentiation of microbial function through sediment-hosted aquifers and enrichment of novel symbionts in the deep terrestrial subsurface.</title>
        <authorList>
            <person name="Probst A.J."/>
            <person name="Ladd B."/>
            <person name="Jarett J.K."/>
            <person name="Geller-Mcgrath D.E."/>
            <person name="Sieber C.M."/>
            <person name="Emerson J.B."/>
            <person name="Anantharaman K."/>
            <person name="Thomas B.C."/>
            <person name="Malmstrom R."/>
            <person name="Stieglmeier M."/>
            <person name="Klingl A."/>
            <person name="Woyke T."/>
            <person name="Ryan C.M."/>
            <person name="Banfield J.F."/>
        </authorList>
    </citation>
    <scope>NUCLEOTIDE SEQUENCE [LARGE SCALE GENOMIC DNA]</scope>
    <source>
        <strain evidence="8">CG17_big_fil_post_rev_8_21_14_2_50_48_46</strain>
    </source>
</reference>
<feature type="domain" description="Response regulatory" evidence="7">
    <location>
        <begin position="8"/>
        <end position="124"/>
    </location>
</feature>
<dbReference type="Pfam" id="PF00072">
    <property type="entry name" value="Response_reg"/>
    <property type="match status" value="1"/>
</dbReference>
<proteinExistence type="predicted"/>
<dbReference type="PROSITE" id="PS50110">
    <property type="entry name" value="RESPONSE_REGULATORY"/>
    <property type="match status" value="1"/>
</dbReference>
<dbReference type="Proteomes" id="UP000231019">
    <property type="component" value="Unassembled WGS sequence"/>
</dbReference>